<name>A0A6P7MPF4_BETSP</name>
<evidence type="ECO:0000256" key="5">
    <source>
        <dbReference type="ARBA" id="ARBA00023054"/>
    </source>
</evidence>
<feature type="region of interest" description="Disordered" evidence="11">
    <location>
        <begin position="1"/>
        <end position="125"/>
    </location>
</feature>
<keyword evidence="7" id="KW-0206">Cytoskeleton</keyword>
<keyword evidence="5 10" id="KW-0175">Coiled coil</keyword>
<accession>A0A6P7MPF4</accession>
<dbReference type="InterPro" id="IPR008805">
    <property type="entry name" value="RIB43A"/>
</dbReference>
<evidence type="ECO:0000256" key="7">
    <source>
        <dbReference type="ARBA" id="ARBA00023212"/>
    </source>
</evidence>
<evidence type="ECO:0000256" key="4">
    <source>
        <dbReference type="ARBA" id="ARBA00022846"/>
    </source>
</evidence>
<keyword evidence="8" id="KW-0966">Cell projection</keyword>
<feature type="compositionally biased region" description="Basic and acidic residues" evidence="11">
    <location>
        <begin position="311"/>
        <end position="326"/>
    </location>
</feature>
<feature type="compositionally biased region" description="Polar residues" evidence="11">
    <location>
        <begin position="57"/>
        <end position="67"/>
    </location>
</feature>
<dbReference type="PANTHER" id="PTHR14517">
    <property type="entry name" value="RIB43A-RELATED"/>
    <property type="match status" value="1"/>
</dbReference>
<evidence type="ECO:0000256" key="3">
    <source>
        <dbReference type="ARBA" id="ARBA00022490"/>
    </source>
</evidence>
<protein>
    <submittedName>
        <fullName evidence="13">RIB43A-like with coiled-coils protein 2</fullName>
    </submittedName>
</protein>
<keyword evidence="6" id="KW-0969">Cilium</keyword>
<organism evidence="12 13">
    <name type="scientific">Betta splendens</name>
    <name type="common">Siamese fighting fish</name>
    <dbReference type="NCBI Taxonomy" id="158456"/>
    <lineage>
        <taxon>Eukaryota</taxon>
        <taxon>Metazoa</taxon>
        <taxon>Chordata</taxon>
        <taxon>Craniata</taxon>
        <taxon>Vertebrata</taxon>
        <taxon>Euteleostomi</taxon>
        <taxon>Actinopterygii</taxon>
        <taxon>Neopterygii</taxon>
        <taxon>Teleostei</taxon>
        <taxon>Neoteleostei</taxon>
        <taxon>Acanthomorphata</taxon>
        <taxon>Anabantaria</taxon>
        <taxon>Anabantiformes</taxon>
        <taxon>Anabantoidei</taxon>
        <taxon>Osphronemidae</taxon>
        <taxon>Betta</taxon>
    </lineage>
</organism>
<comment type="subcellular location">
    <subcellularLocation>
        <location evidence="1">Cytoplasm</location>
        <location evidence="1">Cytoskeleton</location>
        <location evidence="1">Flagellum axoneme</location>
    </subcellularLocation>
</comment>
<comment type="subunit">
    <text evidence="9">Microtubule inner protein component of sperm flagellar doublet microtubules.</text>
</comment>
<evidence type="ECO:0000256" key="1">
    <source>
        <dbReference type="ARBA" id="ARBA00004611"/>
    </source>
</evidence>
<feature type="compositionally biased region" description="Basic and acidic residues" evidence="11">
    <location>
        <begin position="68"/>
        <end position="78"/>
    </location>
</feature>
<dbReference type="PANTHER" id="PTHR14517:SF10">
    <property type="entry name" value="RIB43A-LIKE WITH COILED-COILS PROTEIN 2"/>
    <property type="match status" value="1"/>
</dbReference>
<feature type="region of interest" description="Disordered" evidence="11">
    <location>
        <begin position="311"/>
        <end position="335"/>
    </location>
</feature>
<keyword evidence="3" id="KW-0963">Cytoplasm</keyword>
<feature type="compositionally biased region" description="Basic and acidic residues" evidence="11">
    <location>
        <begin position="89"/>
        <end position="103"/>
    </location>
</feature>
<evidence type="ECO:0000256" key="6">
    <source>
        <dbReference type="ARBA" id="ARBA00023069"/>
    </source>
</evidence>
<dbReference type="GeneID" id="114856954"/>
<keyword evidence="4" id="KW-0282">Flagellum</keyword>
<reference evidence="13" key="1">
    <citation type="submission" date="2025-08" db="UniProtKB">
        <authorList>
            <consortium name="RefSeq"/>
        </authorList>
    </citation>
    <scope>IDENTIFICATION</scope>
</reference>
<dbReference type="Proteomes" id="UP000515150">
    <property type="component" value="Chromosome 6"/>
</dbReference>
<dbReference type="CTD" id="26150"/>
<gene>
    <name evidence="13" type="primary">ribc2</name>
</gene>
<dbReference type="InParanoid" id="A0A6P7MPF4"/>
<feature type="coiled-coil region" evidence="10">
    <location>
        <begin position="135"/>
        <end position="212"/>
    </location>
</feature>
<comment type="similarity">
    <text evidence="2">Belongs to the RIB43A family.</text>
</comment>
<evidence type="ECO:0000313" key="12">
    <source>
        <dbReference type="Proteomes" id="UP000515150"/>
    </source>
</evidence>
<dbReference type="FunCoup" id="A0A6P7MPF4">
    <property type="interactions" value="267"/>
</dbReference>
<evidence type="ECO:0000256" key="9">
    <source>
        <dbReference type="ARBA" id="ARBA00046435"/>
    </source>
</evidence>
<evidence type="ECO:0000313" key="13">
    <source>
        <dbReference type="RefSeq" id="XP_029008741.1"/>
    </source>
</evidence>
<sequence>MHNAEILGATHRKQRTSSEKTRTCGVDVEGIKEQVKEKRKQEEEDKKKQDAHAANMLHNSRVASVLQSREEKEKRAMEKAIVSYRHQHQHDPNDPRRCGRTDPADAQMMLPGLAGEDPDSGGRLRRQREQLREWLVQQQREREARRRRLQAEERRYVQSTEDMNAKAAQLERLEVETRKAAAVNTQEYNKAKVKAEEKRQQEQDRMDKASQAEATKQLLMGADVSVPGLCPGSDRRDPPESLQQVLQYQQYQIEEKRRIEMMKKQEEDREERVRLDSARAALLIERQQAKLNRQLRQHLDSTNVKLAEIHEQSKPDIERGHIDDSFFSKFNTSRR</sequence>
<evidence type="ECO:0000256" key="2">
    <source>
        <dbReference type="ARBA" id="ARBA00006875"/>
    </source>
</evidence>
<evidence type="ECO:0000256" key="8">
    <source>
        <dbReference type="ARBA" id="ARBA00023273"/>
    </source>
</evidence>
<dbReference type="RefSeq" id="XP_029008741.1">
    <property type="nucleotide sequence ID" value="XM_029152908.3"/>
</dbReference>
<dbReference type="Pfam" id="PF05914">
    <property type="entry name" value="RIB43A"/>
    <property type="match status" value="2"/>
</dbReference>
<evidence type="ECO:0000256" key="11">
    <source>
        <dbReference type="SAM" id="MobiDB-lite"/>
    </source>
</evidence>
<dbReference type="KEGG" id="bspl:114856954"/>
<keyword evidence="12" id="KW-1185">Reference proteome</keyword>
<proteinExistence type="inferred from homology"/>
<evidence type="ECO:0000256" key="10">
    <source>
        <dbReference type="SAM" id="Coils"/>
    </source>
</evidence>
<dbReference type="OrthoDB" id="429119at2759"/>
<dbReference type="AlphaFoldDB" id="A0A6P7MPF4"/>
<feature type="compositionally biased region" description="Basic and acidic residues" evidence="11">
    <location>
        <begin position="29"/>
        <end position="51"/>
    </location>
</feature>